<protein>
    <recommendedName>
        <fullName evidence="3">C3H1-type domain-containing protein</fullName>
    </recommendedName>
</protein>
<feature type="compositionally biased region" description="Polar residues" evidence="2">
    <location>
        <begin position="462"/>
        <end position="483"/>
    </location>
</feature>
<evidence type="ECO:0000313" key="5">
    <source>
        <dbReference type="Proteomes" id="UP000186601"/>
    </source>
</evidence>
<dbReference type="InterPro" id="IPR000571">
    <property type="entry name" value="Znf_CCCH"/>
</dbReference>
<name>A0A2R6RID3_9APHY</name>
<dbReference type="GO" id="GO:0008270">
    <property type="term" value="F:zinc ion binding"/>
    <property type="evidence" value="ECO:0007669"/>
    <property type="project" value="UniProtKB-KW"/>
</dbReference>
<feature type="region of interest" description="Disordered" evidence="2">
    <location>
        <begin position="353"/>
        <end position="417"/>
    </location>
</feature>
<feature type="region of interest" description="Disordered" evidence="2">
    <location>
        <begin position="1"/>
        <end position="36"/>
    </location>
</feature>
<dbReference type="PROSITE" id="PS50103">
    <property type="entry name" value="ZF_C3H1"/>
    <property type="match status" value="2"/>
</dbReference>
<dbReference type="SMART" id="SM00356">
    <property type="entry name" value="ZnF_C3H1"/>
    <property type="match status" value="2"/>
</dbReference>
<dbReference type="Proteomes" id="UP000186601">
    <property type="component" value="Unassembled WGS sequence"/>
</dbReference>
<evidence type="ECO:0000256" key="1">
    <source>
        <dbReference type="PROSITE-ProRule" id="PRU00723"/>
    </source>
</evidence>
<feature type="compositionally biased region" description="Basic residues" evidence="2">
    <location>
        <begin position="27"/>
        <end position="36"/>
    </location>
</feature>
<sequence length="632" mass="68920">MSAQNLFDYDELAADPLDTHDETRTQSQKKRPKRTCRPKAVTVIEGAVNGRGTQVRRREPYTPISHRFLALVLLPHAGMAPDADYARRTQCKSFMDSEHGKCRKKQKCIFSHTLVDTVRLLKLVGDISSHAALPREQARTYLKVVYSAQYPEVETSSQNGVWDINICDGGPISISGDGWKNELRLPYPIVCSQSGSVLKALRSLETDIYGIPTSNPVEYGDPQTTLCKRYLEGHCRATSKNPCRNSHVLFDTKRVEDIAGGAARQTLASVSLHVEYMRGNIKASRDNPGWRLSLCYNSNCTPSLAAIVVDNKDLNTAMYMMEMQFELQRSLDNLPRAVPTLDTSAPVNLATEYSQHFTPPPPYSSLSVEDKSPSRSSKAPLTEQHRNAKNHPAPTPSIELASNAPPPFSSTATKSTRCTRVKSNFDEPNAPIVSSSRAQLPVVDPYVTRPLVASSSARIGSAQRNAGQETFNSTKFPNSTIPTSRAIPAPRTTATVASTQLHGHDAMNDSQRGLLLGGGPGCPGCAAARANIQAASTTRKSYAYQDNHQPSNASSQHSYGESMDNLQSRQRTPVTPRTYPTNAQEQQSPPSHTEQEDASNASTSSSSTETAFGWNLLVVGAAFLAECILLGS</sequence>
<keyword evidence="5" id="KW-1185">Reference proteome</keyword>
<feature type="compositionally biased region" description="Polar residues" evidence="2">
    <location>
        <begin position="539"/>
        <end position="592"/>
    </location>
</feature>
<reference evidence="4 5" key="1">
    <citation type="submission" date="2018-02" db="EMBL/GenBank/DDBJ databases">
        <title>Genome sequence of the basidiomycete white-rot fungus Phlebia centrifuga.</title>
        <authorList>
            <person name="Granchi Z."/>
            <person name="Peng M."/>
            <person name="de Vries R.P."/>
            <person name="Hilden K."/>
            <person name="Makela M.R."/>
            <person name="Grigoriev I."/>
            <person name="Riley R."/>
        </authorList>
    </citation>
    <scope>NUCLEOTIDE SEQUENCE [LARGE SCALE GENOMIC DNA]</scope>
    <source>
        <strain evidence="4 5">FBCC195</strain>
    </source>
</reference>
<feature type="domain" description="C3H1-type" evidence="3">
    <location>
        <begin position="221"/>
        <end position="250"/>
    </location>
</feature>
<keyword evidence="1" id="KW-0862">Zinc</keyword>
<dbReference type="EMBL" id="MLYV02000256">
    <property type="protein sequence ID" value="PSS29783.1"/>
    <property type="molecule type" value="Genomic_DNA"/>
</dbReference>
<accession>A0A2R6RID3</accession>
<gene>
    <name evidence="4" type="ORF">PHLCEN_2v2931</name>
</gene>
<comment type="caution">
    <text evidence="4">The sequence shown here is derived from an EMBL/GenBank/DDBJ whole genome shotgun (WGS) entry which is preliminary data.</text>
</comment>
<evidence type="ECO:0000259" key="3">
    <source>
        <dbReference type="PROSITE" id="PS50103"/>
    </source>
</evidence>
<organism evidence="4 5">
    <name type="scientific">Hermanssonia centrifuga</name>
    <dbReference type="NCBI Taxonomy" id="98765"/>
    <lineage>
        <taxon>Eukaryota</taxon>
        <taxon>Fungi</taxon>
        <taxon>Dikarya</taxon>
        <taxon>Basidiomycota</taxon>
        <taxon>Agaricomycotina</taxon>
        <taxon>Agaricomycetes</taxon>
        <taxon>Polyporales</taxon>
        <taxon>Meruliaceae</taxon>
        <taxon>Hermanssonia</taxon>
    </lineage>
</organism>
<feature type="zinc finger region" description="C3H1-type" evidence="1">
    <location>
        <begin position="221"/>
        <end position="250"/>
    </location>
</feature>
<evidence type="ECO:0000256" key="2">
    <source>
        <dbReference type="SAM" id="MobiDB-lite"/>
    </source>
</evidence>
<feature type="zinc finger region" description="C3H1-type" evidence="1">
    <location>
        <begin position="85"/>
        <end position="115"/>
    </location>
</feature>
<keyword evidence="1" id="KW-0863">Zinc-finger</keyword>
<feature type="region of interest" description="Disordered" evidence="2">
    <location>
        <begin position="462"/>
        <end position="490"/>
    </location>
</feature>
<proteinExistence type="predicted"/>
<keyword evidence="1" id="KW-0479">Metal-binding</keyword>
<evidence type="ECO:0000313" key="4">
    <source>
        <dbReference type="EMBL" id="PSS29783.1"/>
    </source>
</evidence>
<dbReference type="AlphaFoldDB" id="A0A2R6RID3"/>
<feature type="domain" description="C3H1-type" evidence="3">
    <location>
        <begin position="85"/>
        <end position="115"/>
    </location>
</feature>
<feature type="region of interest" description="Disordered" evidence="2">
    <location>
        <begin position="539"/>
        <end position="606"/>
    </location>
</feature>